<comment type="similarity">
    <text evidence="2">Belongs to the G-protein coupled receptor 4 family.</text>
</comment>
<name>A0A8H2X4H7_9AGAM</name>
<evidence type="ECO:0000256" key="6">
    <source>
        <dbReference type="ARBA" id="ARBA00023040"/>
    </source>
</evidence>
<dbReference type="PANTHER" id="PTHR28097:SF1">
    <property type="entry name" value="PHEROMONE A FACTOR RECEPTOR"/>
    <property type="match status" value="1"/>
</dbReference>
<feature type="transmembrane region" description="Helical" evidence="10">
    <location>
        <begin position="146"/>
        <end position="166"/>
    </location>
</feature>
<feature type="transmembrane region" description="Helical" evidence="10">
    <location>
        <begin position="114"/>
        <end position="134"/>
    </location>
</feature>
<sequence length="199" mass="22824">MASLSMRIELPIVLFICTLLVLSPLPWHWRVRNIPTLLLIFWLAVINLMCGINGIMWGGRTTNFALVWCNISTKLTMGTHYAFAALALCVCRNLAQACSPYYTVPHAAQRRTQFIFEIFMCAVLPVIGMALYYVVQRHRFNIIEDFGCTLYMVPFTSVIFFAFFGLGQEAKDEYTKYLCFVKTKILHVKPKKQPVLPIL</sequence>
<keyword evidence="8" id="KW-0675">Receptor</keyword>
<feature type="transmembrane region" description="Helical" evidence="10">
    <location>
        <begin position="12"/>
        <end position="29"/>
    </location>
</feature>
<gene>
    <name evidence="11" type="ORF">RDB_LOCUS14132</name>
</gene>
<dbReference type="Proteomes" id="UP000663888">
    <property type="component" value="Unassembled WGS sequence"/>
</dbReference>
<keyword evidence="4 10" id="KW-0812">Transmembrane</keyword>
<keyword evidence="9" id="KW-0807">Transducer</keyword>
<dbReference type="AlphaFoldDB" id="A0A8H2X4H7"/>
<accession>A0A8H2X4H7</accession>
<keyword evidence="5 10" id="KW-1133">Transmembrane helix</keyword>
<evidence type="ECO:0000256" key="10">
    <source>
        <dbReference type="SAM" id="Phobius"/>
    </source>
</evidence>
<evidence type="ECO:0000256" key="3">
    <source>
        <dbReference type="ARBA" id="ARBA00022507"/>
    </source>
</evidence>
<protein>
    <submittedName>
        <fullName evidence="11">Uncharacterized protein</fullName>
    </submittedName>
</protein>
<dbReference type="GO" id="GO:0000750">
    <property type="term" value="P:pheromone-dependent signal transduction involved in conjugation with cellular fusion"/>
    <property type="evidence" value="ECO:0007669"/>
    <property type="project" value="TreeGrafter"/>
</dbReference>
<evidence type="ECO:0000256" key="1">
    <source>
        <dbReference type="ARBA" id="ARBA00004141"/>
    </source>
</evidence>
<proteinExistence type="inferred from homology"/>
<comment type="subcellular location">
    <subcellularLocation>
        <location evidence="1">Membrane</location>
        <topology evidence="1">Multi-pass membrane protein</topology>
    </subcellularLocation>
</comment>
<evidence type="ECO:0000256" key="7">
    <source>
        <dbReference type="ARBA" id="ARBA00023136"/>
    </source>
</evidence>
<comment type="caution">
    <text evidence="11">The sequence shown here is derived from an EMBL/GenBank/DDBJ whole genome shotgun (WGS) entry which is preliminary data.</text>
</comment>
<dbReference type="GO" id="GO:0005886">
    <property type="term" value="C:plasma membrane"/>
    <property type="evidence" value="ECO:0007669"/>
    <property type="project" value="TreeGrafter"/>
</dbReference>
<feature type="transmembrane region" description="Helical" evidence="10">
    <location>
        <begin position="35"/>
        <end position="59"/>
    </location>
</feature>
<keyword evidence="7 10" id="KW-0472">Membrane</keyword>
<dbReference type="PRINTS" id="PR00899">
    <property type="entry name" value="GPCRSTE3"/>
</dbReference>
<keyword evidence="6" id="KW-0297">G-protein coupled receptor</keyword>
<dbReference type="GO" id="GO:0004932">
    <property type="term" value="F:mating-type factor pheromone receptor activity"/>
    <property type="evidence" value="ECO:0007669"/>
    <property type="project" value="InterPro"/>
</dbReference>
<keyword evidence="3" id="KW-0589">Pheromone response</keyword>
<dbReference type="EMBL" id="CAJMWX010000340">
    <property type="protein sequence ID" value="CAE6413470.1"/>
    <property type="molecule type" value="Genomic_DNA"/>
</dbReference>
<dbReference type="Pfam" id="PF02076">
    <property type="entry name" value="STE3"/>
    <property type="match status" value="1"/>
</dbReference>
<evidence type="ECO:0000256" key="8">
    <source>
        <dbReference type="ARBA" id="ARBA00023170"/>
    </source>
</evidence>
<evidence type="ECO:0000256" key="9">
    <source>
        <dbReference type="ARBA" id="ARBA00023224"/>
    </source>
</evidence>
<evidence type="ECO:0000313" key="11">
    <source>
        <dbReference type="EMBL" id="CAE6413470.1"/>
    </source>
</evidence>
<evidence type="ECO:0000256" key="4">
    <source>
        <dbReference type="ARBA" id="ARBA00022692"/>
    </source>
</evidence>
<evidence type="ECO:0000313" key="12">
    <source>
        <dbReference type="Proteomes" id="UP000663888"/>
    </source>
</evidence>
<evidence type="ECO:0000256" key="2">
    <source>
        <dbReference type="ARBA" id="ARBA00011085"/>
    </source>
</evidence>
<organism evidence="11 12">
    <name type="scientific">Rhizoctonia solani</name>
    <dbReference type="NCBI Taxonomy" id="456999"/>
    <lineage>
        <taxon>Eukaryota</taxon>
        <taxon>Fungi</taxon>
        <taxon>Dikarya</taxon>
        <taxon>Basidiomycota</taxon>
        <taxon>Agaricomycotina</taxon>
        <taxon>Agaricomycetes</taxon>
        <taxon>Cantharellales</taxon>
        <taxon>Ceratobasidiaceae</taxon>
        <taxon>Rhizoctonia</taxon>
    </lineage>
</organism>
<evidence type="ECO:0000256" key="5">
    <source>
        <dbReference type="ARBA" id="ARBA00022989"/>
    </source>
</evidence>
<dbReference type="PANTHER" id="PTHR28097">
    <property type="entry name" value="PHEROMONE A FACTOR RECEPTOR"/>
    <property type="match status" value="1"/>
</dbReference>
<dbReference type="InterPro" id="IPR001499">
    <property type="entry name" value="GPCR_STE3"/>
</dbReference>
<reference evidence="11" key="1">
    <citation type="submission" date="2021-01" db="EMBL/GenBank/DDBJ databases">
        <authorList>
            <person name="Kaushik A."/>
        </authorList>
    </citation>
    <scope>NUCLEOTIDE SEQUENCE</scope>
    <source>
        <strain evidence="11">AG4-R118</strain>
    </source>
</reference>